<reference evidence="12" key="1">
    <citation type="journal article" date="2021" name="ISME J.">
        <title>Fine-scale metabolic discontinuity in a stratified prokaryote microbiome of a Red Sea deep halocline.</title>
        <authorList>
            <person name="Michoud G."/>
            <person name="Ngugi D.K."/>
            <person name="Barozzi A."/>
            <person name="Merlino G."/>
            <person name="Calleja M.L."/>
            <person name="Delgado-Huertas A."/>
            <person name="Moran X.A.G."/>
            <person name="Daffonchio D."/>
        </authorList>
    </citation>
    <scope>NUCLEOTIDE SEQUENCE</scope>
    <source>
        <strain evidence="12">SuakinDeep_MAG55_1</strain>
    </source>
</reference>
<proteinExistence type="predicted"/>
<dbReference type="InterPro" id="IPR044751">
    <property type="entry name" value="Ion_transp-like_CBS"/>
</dbReference>
<feature type="domain" description="CBS" evidence="10">
    <location>
        <begin position="265"/>
        <end position="321"/>
    </location>
</feature>
<keyword evidence="2 8" id="KW-0812">Transmembrane</keyword>
<evidence type="ECO:0000256" key="6">
    <source>
        <dbReference type="ARBA" id="ARBA00023136"/>
    </source>
</evidence>
<evidence type="ECO:0000256" key="5">
    <source>
        <dbReference type="ARBA" id="ARBA00023122"/>
    </source>
</evidence>
<feature type="transmembrane region" description="Helical" evidence="9">
    <location>
        <begin position="49"/>
        <end position="70"/>
    </location>
</feature>
<name>A0A941W258_9BACT</name>
<evidence type="ECO:0000259" key="10">
    <source>
        <dbReference type="PROSITE" id="PS51371"/>
    </source>
</evidence>
<evidence type="ECO:0000256" key="9">
    <source>
        <dbReference type="SAM" id="Phobius"/>
    </source>
</evidence>
<dbReference type="AlphaFoldDB" id="A0A941W258"/>
<dbReference type="InterPro" id="IPR046342">
    <property type="entry name" value="CBS_dom_sf"/>
</dbReference>
<gene>
    <name evidence="12" type="ORF">MAG551_00846</name>
</gene>
<evidence type="ECO:0000256" key="2">
    <source>
        <dbReference type="ARBA" id="ARBA00022692"/>
    </source>
</evidence>
<feature type="domain" description="CNNM transmembrane" evidence="11">
    <location>
        <begin position="1"/>
        <end position="184"/>
    </location>
</feature>
<comment type="subcellular location">
    <subcellularLocation>
        <location evidence="1">Membrane</location>
        <topology evidence="1">Multi-pass membrane protein</topology>
    </subcellularLocation>
</comment>
<protein>
    <submittedName>
        <fullName evidence="12">Uncharacterized protein</fullName>
    </submittedName>
</protein>
<dbReference type="Proteomes" id="UP000722750">
    <property type="component" value="Unassembled WGS sequence"/>
</dbReference>
<dbReference type="InterPro" id="IPR000644">
    <property type="entry name" value="CBS_dom"/>
</dbReference>
<dbReference type="Pfam" id="PF01595">
    <property type="entry name" value="CNNM"/>
    <property type="match status" value="1"/>
</dbReference>
<feature type="transmembrane region" description="Helical" evidence="9">
    <location>
        <begin position="90"/>
        <end position="107"/>
    </location>
</feature>
<evidence type="ECO:0000259" key="11">
    <source>
        <dbReference type="PROSITE" id="PS51846"/>
    </source>
</evidence>
<dbReference type="InterPro" id="IPR002550">
    <property type="entry name" value="CNNM"/>
</dbReference>
<evidence type="ECO:0000256" key="4">
    <source>
        <dbReference type="ARBA" id="ARBA00022989"/>
    </source>
</evidence>
<comment type="caution">
    <text evidence="12">The sequence shown here is derived from an EMBL/GenBank/DDBJ whole genome shotgun (WGS) entry which is preliminary data.</text>
</comment>
<dbReference type="PROSITE" id="PS51846">
    <property type="entry name" value="CNNM"/>
    <property type="match status" value="1"/>
</dbReference>
<dbReference type="PROSITE" id="PS51371">
    <property type="entry name" value="CBS"/>
    <property type="match status" value="1"/>
</dbReference>
<dbReference type="PANTHER" id="PTHR22777:SF17">
    <property type="entry name" value="UPF0053 PROTEIN SLL0260"/>
    <property type="match status" value="1"/>
</dbReference>
<dbReference type="Gene3D" id="3.10.580.10">
    <property type="entry name" value="CBS-domain"/>
    <property type="match status" value="1"/>
</dbReference>
<keyword evidence="6 8" id="KW-0472">Membrane</keyword>
<keyword evidence="5 7" id="KW-0129">CBS domain</keyword>
<dbReference type="PANTHER" id="PTHR22777">
    <property type="entry name" value="HEMOLYSIN-RELATED"/>
    <property type="match status" value="1"/>
</dbReference>
<keyword evidence="4 8" id="KW-1133">Transmembrane helix</keyword>
<evidence type="ECO:0000256" key="1">
    <source>
        <dbReference type="ARBA" id="ARBA00004141"/>
    </source>
</evidence>
<accession>A0A941W258</accession>
<dbReference type="GO" id="GO:0005886">
    <property type="term" value="C:plasma membrane"/>
    <property type="evidence" value="ECO:0007669"/>
    <property type="project" value="TreeGrafter"/>
</dbReference>
<evidence type="ECO:0000256" key="8">
    <source>
        <dbReference type="PROSITE-ProRule" id="PRU01193"/>
    </source>
</evidence>
<feature type="transmembrane region" description="Helical" evidence="9">
    <location>
        <begin position="119"/>
        <end position="141"/>
    </location>
</feature>
<dbReference type="SUPFAM" id="SSF54631">
    <property type="entry name" value="CBS-domain pair"/>
    <property type="match status" value="1"/>
</dbReference>
<dbReference type="EMBL" id="JAANXD010000037">
    <property type="protein sequence ID" value="MBS1257799.1"/>
    <property type="molecule type" value="Genomic_DNA"/>
</dbReference>
<evidence type="ECO:0000313" key="13">
    <source>
        <dbReference type="Proteomes" id="UP000722750"/>
    </source>
</evidence>
<evidence type="ECO:0000256" key="7">
    <source>
        <dbReference type="PROSITE-ProRule" id="PRU00703"/>
    </source>
</evidence>
<feature type="transmembrane region" description="Helical" evidence="9">
    <location>
        <begin position="6"/>
        <end position="28"/>
    </location>
</feature>
<evidence type="ECO:0000313" key="12">
    <source>
        <dbReference type="EMBL" id="MBS1257799.1"/>
    </source>
</evidence>
<keyword evidence="3" id="KW-0677">Repeat</keyword>
<dbReference type="CDD" id="cd04590">
    <property type="entry name" value="CBS_pair_CorC_HlyC_assoc"/>
    <property type="match status" value="1"/>
</dbReference>
<organism evidence="12 13">
    <name type="scientific">Candidatus Scalindua arabica</name>
    <dbReference type="NCBI Taxonomy" id="1127984"/>
    <lineage>
        <taxon>Bacteria</taxon>
        <taxon>Pseudomonadati</taxon>
        <taxon>Planctomycetota</taxon>
        <taxon>Candidatus Brocadiia</taxon>
        <taxon>Candidatus Brocadiales</taxon>
        <taxon>Candidatus Scalinduaceae</taxon>
        <taxon>Candidatus Scalindua</taxon>
    </lineage>
</organism>
<dbReference type="Pfam" id="PF00571">
    <property type="entry name" value="CBS"/>
    <property type="match status" value="1"/>
</dbReference>
<sequence length="322" mass="36377">MTEYYLLILFILFSAYFSGIEIAIYCINRVRLQYKVDRGIRSAKIIKRLLEDPQALICTILIGNNIMNYLAAATFTNIMSKNISQANSELVATLILAPIMLVFAEVMPKNICQRRADTFLYTASSSIKFFSQLFVPLVYILKGANKIPQLFLKNVSKRTTIFTPYRLGFFIREGVEEGIISGYQDMMTRNIMKLGSIPIKKIMIPLKRTALISHDASAEQIKVLAKNVRFSRIPVFKGSKSNIVGVLNLFDFLSVGTEKSTISDFLKDTECLNAETLIDDALVRMQKTKQRIAIVTNKDNESIGIVTIKDLVEEIVGELMAW</sequence>
<evidence type="ECO:0000256" key="3">
    <source>
        <dbReference type="ARBA" id="ARBA00022737"/>
    </source>
</evidence>